<feature type="domain" description="Quinolinate phosphoribosyl transferase C-terminal" evidence="14">
    <location>
        <begin position="109"/>
        <end position="272"/>
    </location>
</feature>
<dbReference type="OrthoDB" id="9782546at2"/>
<evidence type="ECO:0000256" key="12">
    <source>
        <dbReference type="PIRNR" id="PIRNR006250"/>
    </source>
</evidence>
<evidence type="ECO:0000256" key="4">
    <source>
        <dbReference type="ARBA" id="ARBA00011218"/>
    </source>
</evidence>
<dbReference type="InterPro" id="IPR002638">
    <property type="entry name" value="Quinolinate_PRibosylTrfase_C"/>
</dbReference>
<feature type="domain" description="Quinolinate phosphoribosyl transferase N-terminal" evidence="15">
    <location>
        <begin position="22"/>
        <end position="107"/>
    </location>
</feature>
<sequence>MNQLKLKQMLTDFFNEDIGDHDLSAELLFSIDTKGEFTLFSKDEGIFCGESIIQNGFKLLDEQAHITFFKNDGDALHYGDQIAKISGSIKALLSGERVVLNLIQRMSAIATKTAIAVAQTEGTKTKICDTRKTTPGLRMLEKYAVTVGGGFNHRNGLYDCVMLKDNHISFAGGITEAIQIVKKNIGHTVKIEVEVETKEDLLEAIKAEASIIMLDNCSPEQLSEWLPLIPKHIVSEVSGGITIDTIQAYAKSGVDCISLGALTHSINAFDISALVKIKESLKK</sequence>
<dbReference type="FunFam" id="3.20.20.70:FF:000030">
    <property type="entry name" value="Nicotinate-nucleotide pyrophosphorylase, carboxylating"/>
    <property type="match status" value="1"/>
</dbReference>
<dbReference type="InterPro" id="IPR004393">
    <property type="entry name" value="NadC"/>
</dbReference>
<protein>
    <recommendedName>
        <fullName evidence="11">Probable nicotinate-nucleotide pyrophosphorylase [carboxylating]</fullName>
        <ecNumber evidence="5">2.4.2.19</ecNumber>
    </recommendedName>
    <alternativeName>
        <fullName evidence="9">Quinolinate phosphoribosyltransferase [decarboxylating]</fullName>
    </alternativeName>
</protein>
<comment type="pathway">
    <text evidence="2">Cofactor biosynthesis; NAD(+) biosynthesis; nicotinate D-ribonucleotide from quinolinate: step 1/1.</text>
</comment>
<reference evidence="17 19" key="2">
    <citation type="submission" date="2019-03" db="EMBL/GenBank/DDBJ databases">
        <title>Genomic Encyclopedia of Type Strains, Phase IV (KMG-IV): sequencing the most valuable type-strain genomes for metagenomic binning, comparative biology and taxonomic classification.</title>
        <authorList>
            <person name="Goeker M."/>
        </authorList>
    </citation>
    <scope>NUCLEOTIDE SEQUENCE [LARGE SCALE GENOMIC DNA]</scope>
    <source>
        <strain evidence="17 19">DSM 20580</strain>
    </source>
</reference>
<dbReference type="GO" id="GO:0005737">
    <property type="term" value="C:cytoplasm"/>
    <property type="evidence" value="ECO:0007669"/>
    <property type="project" value="TreeGrafter"/>
</dbReference>
<dbReference type="PANTHER" id="PTHR32179:SF3">
    <property type="entry name" value="NICOTINATE-NUCLEOTIDE PYROPHOSPHORYLASE [CARBOXYLATING]"/>
    <property type="match status" value="1"/>
</dbReference>
<feature type="binding site" evidence="13">
    <location>
        <position position="154"/>
    </location>
    <ligand>
        <name>substrate</name>
    </ligand>
</feature>
<feature type="binding site" evidence="13">
    <location>
        <begin position="238"/>
        <end position="240"/>
    </location>
    <ligand>
        <name>substrate</name>
    </ligand>
</feature>
<dbReference type="Proteomes" id="UP000294641">
    <property type="component" value="Unassembled WGS sequence"/>
</dbReference>
<evidence type="ECO:0000256" key="3">
    <source>
        <dbReference type="ARBA" id="ARBA00009400"/>
    </source>
</evidence>
<evidence type="ECO:0000259" key="15">
    <source>
        <dbReference type="Pfam" id="PF02749"/>
    </source>
</evidence>
<dbReference type="FunFam" id="3.90.1170.20:FF:000001">
    <property type="entry name" value="Nicotinate-nucleotide diphosphorylase (Carboxylating)"/>
    <property type="match status" value="1"/>
</dbReference>
<evidence type="ECO:0000256" key="13">
    <source>
        <dbReference type="PIRSR" id="PIRSR006250-1"/>
    </source>
</evidence>
<dbReference type="PANTHER" id="PTHR32179">
    <property type="entry name" value="NICOTINATE-NUCLEOTIDE PYROPHOSPHORYLASE [CARBOXYLATING]"/>
    <property type="match status" value="1"/>
</dbReference>
<comment type="similarity">
    <text evidence="3 12">Belongs to the NadC/ModD family.</text>
</comment>
<evidence type="ECO:0000256" key="9">
    <source>
        <dbReference type="ARBA" id="ARBA00033102"/>
    </source>
</evidence>
<dbReference type="RefSeq" id="WP_109350105.1">
    <property type="nucleotide sequence ID" value="NZ_BJUE01000020.1"/>
</dbReference>
<dbReference type="InterPro" id="IPR037128">
    <property type="entry name" value="Quinolinate_PRibosylTase_N_sf"/>
</dbReference>
<dbReference type="InterPro" id="IPR013785">
    <property type="entry name" value="Aldolase_TIM"/>
</dbReference>
<dbReference type="Pfam" id="PF02749">
    <property type="entry name" value="QRPTase_N"/>
    <property type="match status" value="1"/>
</dbReference>
<dbReference type="GO" id="GO:0009435">
    <property type="term" value="P:NAD+ biosynthetic process"/>
    <property type="evidence" value="ECO:0007669"/>
    <property type="project" value="UniProtKB-UniPathway"/>
</dbReference>
<dbReference type="EC" id="2.4.2.19" evidence="5"/>
<feature type="binding site" evidence="13">
    <location>
        <begin position="259"/>
        <end position="261"/>
    </location>
    <ligand>
        <name>substrate</name>
    </ligand>
</feature>
<dbReference type="InterPro" id="IPR022412">
    <property type="entry name" value="Quinolinate_PRibosylTrfase_N"/>
</dbReference>
<keyword evidence="7 12" id="KW-0328">Glycosyltransferase</keyword>
<evidence type="ECO:0000256" key="6">
    <source>
        <dbReference type="ARBA" id="ARBA00022642"/>
    </source>
</evidence>
<evidence type="ECO:0000256" key="5">
    <source>
        <dbReference type="ARBA" id="ARBA00011944"/>
    </source>
</evidence>
<evidence type="ECO:0000313" key="18">
    <source>
        <dbReference type="Proteomes" id="UP000254330"/>
    </source>
</evidence>
<dbReference type="GO" id="GO:0004514">
    <property type="term" value="F:nicotinate-nucleotide diphosphorylase (carboxylating) activity"/>
    <property type="evidence" value="ECO:0007669"/>
    <property type="project" value="UniProtKB-EC"/>
</dbReference>
<evidence type="ECO:0000259" key="14">
    <source>
        <dbReference type="Pfam" id="PF01729"/>
    </source>
</evidence>
<evidence type="ECO:0000256" key="10">
    <source>
        <dbReference type="ARBA" id="ARBA00047445"/>
    </source>
</evidence>
<evidence type="ECO:0000256" key="8">
    <source>
        <dbReference type="ARBA" id="ARBA00022679"/>
    </source>
</evidence>
<name>A0A8B4Q3N2_9BACL</name>
<feature type="binding site" evidence="13">
    <location>
        <begin position="130"/>
        <end position="132"/>
    </location>
    <ligand>
        <name>substrate</name>
    </ligand>
</feature>
<dbReference type="AlphaFoldDB" id="A0A8B4Q3N2"/>
<evidence type="ECO:0000313" key="16">
    <source>
        <dbReference type="EMBL" id="STX08417.1"/>
    </source>
</evidence>
<gene>
    <name evidence="16" type="primary">nadC</name>
    <name evidence="17" type="ORF">DFR61_12613</name>
    <name evidence="16" type="ORF">NCTC10597_00059</name>
</gene>
<dbReference type="EMBL" id="UGNP01000001">
    <property type="protein sequence ID" value="STX08417.1"/>
    <property type="molecule type" value="Genomic_DNA"/>
</dbReference>
<comment type="catalytic activity">
    <reaction evidence="10">
        <text>nicotinate beta-D-ribonucleotide + CO2 + diphosphate = quinolinate + 5-phospho-alpha-D-ribose 1-diphosphate + 2 H(+)</text>
        <dbReference type="Rhea" id="RHEA:12733"/>
        <dbReference type="ChEBI" id="CHEBI:15378"/>
        <dbReference type="ChEBI" id="CHEBI:16526"/>
        <dbReference type="ChEBI" id="CHEBI:29959"/>
        <dbReference type="ChEBI" id="CHEBI:33019"/>
        <dbReference type="ChEBI" id="CHEBI:57502"/>
        <dbReference type="ChEBI" id="CHEBI:58017"/>
        <dbReference type="EC" id="2.4.2.19"/>
    </reaction>
</comment>
<dbReference type="CDD" id="cd01572">
    <property type="entry name" value="QPRTase"/>
    <property type="match status" value="1"/>
</dbReference>
<dbReference type="Proteomes" id="UP000254330">
    <property type="component" value="Unassembled WGS sequence"/>
</dbReference>
<comment type="subunit">
    <text evidence="4">Hexamer formed by 3 homodimers.</text>
</comment>
<keyword evidence="6" id="KW-0662">Pyridine nucleotide biosynthesis</keyword>
<feature type="binding site" evidence="13">
    <location>
        <position position="164"/>
    </location>
    <ligand>
        <name>substrate</name>
    </ligand>
</feature>
<reference evidence="16 18" key="1">
    <citation type="submission" date="2018-06" db="EMBL/GenBank/DDBJ databases">
        <authorList>
            <consortium name="Pathogen Informatics"/>
            <person name="Doyle S."/>
        </authorList>
    </citation>
    <scope>NUCLEOTIDE SEQUENCE [LARGE SCALE GENOMIC DNA]</scope>
    <source>
        <strain evidence="16 18">NCTC10597</strain>
    </source>
</reference>
<evidence type="ECO:0000256" key="1">
    <source>
        <dbReference type="ARBA" id="ARBA00003237"/>
    </source>
</evidence>
<evidence type="ECO:0000256" key="7">
    <source>
        <dbReference type="ARBA" id="ARBA00022676"/>
    </source>
</evidence>
<evidence type="ECO:0000256" key="2">
    <source>
        <dbReference type="ARBA" id="ARBA00004893"/>
    </source>
</evidence>
<comment type="function">
    <text evidence="1">Involved in the catabolism of quinolinic acid (QA).</text>
</comment>
<dbReference type="InterPro" id="IPR036068">
    <property type="entry name" value="Nicotinate_pribotase-like_C"/>
</dbReference>
<evidence type="ECO:0000256" key="11">
    <source>
        <dbReference type="ARBA" id="ARBA00069173"/>
    </source>
</evidence>
<dbReference type="Pfam" id="PF01729">
    <property type="entry name" value="QRPTase_C"/>
    <property type="match status" value="1"/>
</dbReference>
<dbReference type="Gene3D" id="3.90.1170.20">
    <property type="entry name" value="Quinolinate phosphoribosyl transferase, N-terminal domain"/>
    <property type="match status" value="1"/>
</dbReference>
<feature type="binding site" evidence="13">
    <location>
        <position position="215"/>
    </location>
    <ligand>
        <name>substrate</name>
    </ligand>
</feature>
<organism evidence="16 18">
    <name type="scientific">Kurthia zopfii</name>
    <dbReference type="NCBI Taxonomy" id="1650"/>
    <lineage>
        <taxon>Bacteria</taxon>
        <taxon>Bacillati</taxon>
        <taxon>Bacillota</taxon>
        <taxon>Bacilli</taxon>
        <taxon>Bacillales</taxon>
        <taxon>Caryophanaceae</taxon>
        <taxon>Kurthia</taxon>
    </lineage>
</organism>
<dbReference type="InterPro" id="IPR027277">
    <property type="entry name" value="NadC/ModD"/>
</dbReference>
<proteinExistence type="inferred from homology"/>
<dbReference type="NCBIfam" id="TIGR00078">
    <property type="entry name" value="nadC"/>
    <property type="match status" value="1"/>
</dbReference>
<dbReference type="UniPathway" id="UPA00253">
    <property type="reaction ID" value="UER00331"/>
</dbReference>
<dbReference type="Gene3D" id="3.20.20.70">
    <property type="entry name" value="Aldolase class I"/>
    <property type="match status" value="1"/>
</dbReference>
<dbReference type="SUPFAM" id="SSF51690">
    <property type="entry name" value="Nicotinate/Quinolinate PRTase C-terminal domain-like"/>
    <property type="match status" value="1"/>
</dbReference>
<feature type="binding site" evidence="13">
    <location>
        <position position="194"/>
    </location>
    <ligand>
        <name>substrate</name>
    </ligand>
</feature>
<dbReference type="GO" id="GO:0034213">
    <property type="term" value="P:quinolinate catabolic process"/>
    <property type="evidence" value="ECO:0007669"/>
    <property type="project" value="TreeGrafter"/>
</dbReference>
<accession>A0A8B4Q3N2</accession>
<evidence type="ECO:0000313" key="17">
    <source>
        <dbReference type="EMBL" id="TDR36079.1"/>
    </source>
</evidence>
<dbReference type="PIRSF" id="PIRSF006250">
    <property type="entry name" value="NadC_ModD"/>
    <property type="match status" value="1"/>
</dbReference>
<evidence type="ECO:0000313" key="19">
    <source>
        <dbReference type="Proteomes" id="UP000294641"/>
    </source>
</evidence>
<dbReference type="SUPFAM" id="SSF54675">
    <property type="entry name" value="Nicotinate/Quinolinate PRTase N-terminal domain-like"/>
    <property type="match status" value="1"/>
</dbReference>
<dbReference type="EMBL" id="SNZG01000026">
    <property type="protein sequence ID" value="TDR36079.1"/>
    <property type="molecule type" value="Genomic_DNA"/>
</dbReference>
<keyword evidence="8 12" id="KW-0808">Transferase</keyword>
<comment type="caution">
    <text evidence="16">The sequence shown here is derived from an EMBL/GenBank/DDBJ whole genome shotgun (WGS) entry which is preliminary data.</text>
</comment>
<keyword evidence="19" id="KW-1185">Reference proteome</keyword>
<feature type="binding site" evidence="13">
    <location>
        <position position="97"/>
    </location>
    <ligand>
        <name>substrate</name>
    </ligand>
</feature>